<evidence type="ECO:0000256" key="7">
    <source>
        <dbReference type="ARBA" id="ARBA00022801"/>
    </source>
</evidence>
<dbReference type="GO" id="GO:0004190">
    <property type="term" value="F:aspartic-type endopeptidase activity"/>
    <property type="evidence" value="ECO:0007669"/>
    <property type="project" value="UniProtKB-KW"/>
</dbReference>
<feature type="active site" evidence="10">
    <location>
        <position position="288"/>
    </location>
</feature>
<dbReference type="EC" id="3.4.23.21" evidence="3"/>
<keyword evidence="8" id="KW-0865">Zymogen</keyword>
<dbReference type="PANTHER" id="PTHR47966">
    <property type="entry name" value="BETA-SITE APP-CLEAVING ENZYME, ISOFORM A-RELATED"/>
    <property type="match status" value="1"/>
</dbReference>
<evidence type="ECO:0000256" key="10">
    <source>
        <dbReference type="PIRSR" id="PIRSR601461-1"/>
    </source>
</evidence>
<comment type="similarity">
    <text evidence="2 12">Belongs to the peptidase A1 family.</text>
</comment>
<gene>
    <name evidence="15" type="primary">PEP1_1</name>
    <name evidence="15" type="ORF">CU098_003651</name>
</gene>
<dbReference type="Gene3D" id="2.40.70.10">
    <property type="entry name" value="Acid Proteases"/>
    <property type="match status" value="2"/>
</dbReference>
<dbReference type="Proteomes" id="UP000253551">
    <property type="component" value="Unassembled WGS sequence"/>
</dbReference>
<dbReference type="InterPro" id="IPR034163">
    <property type="entry name" value="Aspergillopepsin-like_cat_dom"/>
</dbReference>
<keyword evidence="6 12" id="KW-0064">Aspartyl protease</keyword>
<feature type="domain" description="Peptidase A1" evidence="14">
    <location>
        <begin position="87"/>
        <end position="391"/>
    </location>
</feature>
<accession>A0A367IND9</accession>
<dbReference type="PRINTS" id="PR00792">
    <property type="entry name" value="PEPSIN"/>
</dbReference>
<dbReference type="FunFam" id="2.40.70.10:FF:000008">
    <property type="entry name" value="Cathepsin D"/>
    <property type="match status" value="1"/>
</dbReference>
<dbReference type="InterPro" id="IPR021109">
    <property type="entry name" value="Peptidase_aspartic_dom_sf"/>
</dbReference>
<sequence length="394" mass="41266">MKFTLISSCIALAVMALAVEAAPNGKKINVPLTKNESYKPSAKRAIQKANAKFHKHRLLTAPSSGGVSSDGSTGLVPVTDYENDIEYYGQVTVGTPGVTLKLDFDTGSSDLWFASTLCTNCGSSQTKYNPNKSSTYATDGRAWSISYGDGSSASGILATDTVNLGGLSIKKQTIELAKREATSFQSGPSDGLLGLGFDSITTVNGVKTPVDNLISQGLISNPVFGVYLGKESNGGGGEYIFGGYDSSKFSGSLTTIPVDNSNGWYGITIKSSTVGSSKVSGSFSAILDTGTTLLILPNNVASAVAKAYGASDNYDGTYTIDCDTSNFKPLVFSIGSSTFEVPADSLVFEQDGSTCYAGFGYGDYDFAIFGDVFLKNNYVVFNPKVPQVQIAPIA</sequence>
<evidence type="ECO:0000256" key="1">
    <source>
        <dbReference type="ARBA" id="ARBA00001130"/>
    </source>
</evidence>
<evidence type="ECO:0000256" key="11">
    <source>
        <dbReference type="PIRSR" id="PIRSR601461-2"/>
    </source>
</evidence>
<dbReference type="PROSITE" id="PS51767">
    <property type="entry name" value="PEPTIDASE_A1"/>
    <property type="match status" value="1"/>
</dbReference>
<evidence type="ECO:0000256" key="5">
    <source>
        <dbReference type="ARBA" id="ARBA00022729"/>
    </source>
</evidence>
<dbReference type="InterPro" id="IPR033121">
    <property type="entry name" value="PEPTIDASE_A1"/>
</dbReference>
<feature type="signal peptide" evidence="13">
    <location>
        <begin position="1"/>
        <end position="21"/>
    </location>
</feature>
<dbReference type="PROSITE" id="PS00141">
    <property type="entry name" value="ASP_PROTEASE"/>
    <property type="match status" value="2"/>
</dbReference>
<dbReference type="OrthoDB" id="2747330at2759"/>
<dbReference type="AlphaFoldDB" id="A0A367IND9"/>
<dbReference type="PANTHER" id="PTHR47966:SF1">
    <property type="entry name" value="ASPARTYL PROTEINASE"/>
    <property type="match status" value="1"/>
</dbReference>
<evidence type="ECO:0000256" key="4">
    <source>
        <dbReference type="ARBA" id="ARBA00022670"/>
    </source>
</evidence>
<organism evidence="15 16">
    <name type="scientific">Rhizopus stolonifer</name>
    <name type="common">Rhizopus nigricans</name>
    <dbReference type="NCBI Taxonomy" id="4846"/>
    <lineage>
        <taxon>Eukaryota</taxon>
        <taxon>Fungi</taxon>
        <taxon>Fungi incertae sedis</taxon>
        <taxon>Mucoromycota</taxon>
        <taxon>Mucoromycotina</taxon>
        <taxon>Mucoromycetes</taxon>
        <taxon>Mucorales</taxon>
        <taxon>Mucorineae</taxon>
        <taxon>Rhizopodaceae</taxon>
        <taxon>Rhizopus</taxon>
    </lineage>
</organism>
<dbReference type="STRING" id="4846.A0A367IND9"/>
<proteinExistence type="inferred from homology"/>
<dbReference type="CDD" id="cd06097">
    <property type="entry name" value="Aspergillopepsin_like"/>
    <property type="match status" value="1"/>
</dbReference>
<evidence type="ECO:0000256" key="6">
    <source>
        <dbReference type="ARBA" id="ARBA00022750"/>
    </source>
</evidence>
<evidence type="ECO:0000259" key="14">
    <source>
        <dbReference type="PROSITE" id="PS51767"/>
    </source>
</evidence>
<comment type="caution">
    <text evidence="15">The sequence shown here is derived from an EMBL/GenBank/DDBJ whole genome shotgun (WGS) entry which is preliminary data.</text>
</comment>
<evidence type="ECO:0000256" key="12">
    <source>
        <dbReference type="RuleBase" id="RU000454"/>
    </source>
</evidence>
<dbReference type="SUPFAM" id="SSF50630">
    <property type="entry name" value="Acid proteases"/>
    <property type="match status" value="1"/>
</dbReference>
<keyword evidence="15" id="KW-0812">Transmembrane</keyword>
<keyword evidence="9 11" id="KW-1015">Disulfide bond</keyword>
<keyword evidence="16" id="KW-1185">Reference proteome</keyword>
<dbReference type="Pfam" id="PF00026">
    <property type="entry name" value="Asp"/>
    <property type="match status" value="1"/>
</dbReference>
<evidence type="ECO:0000256" key="2">
    <source>
        <dbReference type="ARBA" id="ARBA00007447"/>
    </source>
</evidence>
<dbReference type="InterPro" id="IPR001461">
    <property type="entry name" value="Aspartic_peptidase_A1"/>
</dbReference>
<feature type="active site" evidence="10">
    <location>
        <position position="105"/>
    </location>
</feature>
<keyword evidence="5 13" id="KW-0732">Signal</keyword>
<reference evidence="15 16" key="1">
    <citation type="journal article" date="2018" name="G3 (Bethesda)">
        <title>Phylogenetic and Phylogenomic Definition of Rhizopus Species.</title>
        <authorList>
            <person name="Gryganskyi A.P."/>
            <person name="Golan J."/>
            <person name="Dolatabadi S."/>
            <person name="Mondo S."/>
            <person name="Robb S."/>
            <person name="Idnurm A."/>
            <person name="Muszewska A."/>
            <person name="Steczkiewicz K."/>
            <person name="Masonjones S."/>
            <person name="Liao H.L."/>
            <person name="Gajdeczka M.T."/>
            <person name="Anike F."/>
            <person name="Vuek A."/>
            <person name="Anishchenko I.M."/>
            <person name="Voigt K."/>
            <person name="de Hoog G.S."/>
            <person name="Smith M.E."/>
            <person name="Heitman J."/>
            <person name="Vilgalys R."/>
            <person name="Stajich J.E."/>
        </authorList>
    </citation>
    <scope>NUCLEOTIDE SEQUENCE [LARGE SCALE GENOMIC DNA]</scope>
    <source>
        <strain evidence="15 16">LSU 92-RS-03</strain>
    </source>
</reference>
<evidence type="ECO:0000256" key="9">
    <source>
        <dbReference type="ARBA" id="ARBA00023157"/>
    </source>
</evidence>
<feature type="disulfide bond" evidence="11">
    <location>
        <begin position="322"/>
        <end position="355"/>
    </location>
</feature>
<keyword evidence="4 12" id="KW-0645">Protease</keyword>
<keyword evidence="7 12" id="KW-0378">Hydrolase</keyword>
<keyword evidence="15" id="KW-0675">Receptor</keyword>
<evidence type="ECO:0000256" key="13">
    <source>
        <dbReference type="SAM" id="SignalP"/>
    </source>
</evidence>
<feature type="chain" id="PRO_5016603159" description="rhizopuspepsin" evidence="13">
    <location>
        <begin position="22"/>
        <end position="394"/>
    </location>
</feature>
<evidence type="ECO:0000256" key="8">
    <source>
        <dbReference type="ARBA" id="ARBA00023145"/>
    </source>
</evidence>
<evidence type="ECO:0000313" key="16">
    <source>
        <dbReference type="Proteomes" id="UP000253551"/>
    </source>
</evidence>
<dbReference type="GO" id="GO:0006508">
    <property type="term" value="P:proteolysis"/>
    <property type="evidence" value="ECO:0007669"/>
    <property type="project" value="UniProtKB-KW"/>
</dbReference>
<evidence type="ECO:0000313" key="15">
    <source>
        <dbReference type="EMBL" id="RCH79153.1"/>
    </source>
</evidence>
<keyword evidence="15" id="KW-0472">Membrane</keyword>
<evidence type="ECO:0000256" key="3">
    <source>
        <dbReference type="ARBA" id="ARBA00013205"/>
    </source>
</evidence>
<name>A0A367IND9_RHIST</name>
<dbReference type="InterPro" id="IPR001969">
    <property type="entry name" value="Aspartic_peptidase_AS"/>
</dbReference>
<protein>
    <recommendedName>
        <fullName evidence="3">rhizopuspepsin</fullName>
        <ecNumber evidence="3">3.4.23.21</ecNumber>
    </recommendedName>
</protein>
<dbReference type="EMBL" id="PJQM01006759">
    <property type="protein sequence ID" value="RCH79153.1"/>
    <property type="molecule type" value="Genomic_DNA"/>
</dbReference>
<comment type="catalytic activity">
    <reaction evidence="1">
        <text>Hydrolysis of proteins with broad specificity similar to that of pepsin A, preferring hydrophobic residues at P1 and P1'. Clots milk and activates trypsinogen. Does not cleave 4-Gln-|-His-5, but does cleave 10-His-|-Leu-11 and 12-Val-|-Glu-13 in B chain of insulin.</text>
        <dbReference type="EC" id="3.4.23.21"/>
    </reaction>
</comment>